<dbReference type="HAMAP" id="MF_00595">
    <property type="entry name" value="PEPcase_type1"/>
    <property type="match status" value="1"/>
</dbReference>
<dbReference type="GO" id="GO:0005829">
    <property type="term" value="C:cytosol"/>
    <property type="evidence" value="ECO:0007669"/>
    <property type="project" value="TreeGrafter"/>
</dbReference>
<dbReference type="InterPro" id="IPR015813">
    <property type="entry name" value="Pyrv/PenolPyrv_kinase-like_dom"/>
</dbReference>
<keyword evidence="7 9" id="KW-0120">Carbon dioxide fixation</keyword>
<dbReference type="PANTHER" id="PTHR30523">
    <property type="entry name" value="PHOSPHOENOLPYRUVATE CARBOXYLASE"/>
    <property type="match status" value="1"/>
</dbReference>
<protein>
    <recommendedName>
        <fullName evidence="4 9">Phosphoenolpyruvate carboxylase</fullName>
        <shortName evidence="9">PEPC</shortName>
        <shortName evidence="9">PEPCase</shortName>
        <ecNumber evidence="3 9">4.1.1.31</ecNumber>
    </recommendedName>
</protein>
<proteinExistence type="inferred from homology"/>
<dbReference type="GO" id="GO:0015977">
    <property type="term" value="P:carbon fixation"/>
    <property type="evidence" value="ECO:0007669"/>
    <property type="project" value="UniProtKB-UniRule"/>
</dbReference>
<evidence type="ECO:0000256" key="5">
    <source>
        <dbReference type="ARBA" id="ARBA00022842"/>
    </source>
</evidence>
<dbReference type="OrthoDB" id="9768133at2"/>
<evidence type="ECO:0000256" key="4">
    <source>
        <dbReference type="ARBA" id="ARBA00022419"/>
    </source>
</evidence>
<keyword evidence="12" id="KW-1185">Reference proteome</keyword>
<organism evidence="11 12">
    <name type="scientific">Kribbella antiqua</name>
    <dbReference type="NCBI Taxonomy" id="2512217"/>
    <lineage>
        <taxon>Bacteria</taxon>
        <taxon>Bacillati</taxon>
        <taxon>Actinomycetota</taxon>
        <taxon>Actinomycetes</taxon>
        <taxon>Propionibacteriales</taxon>
        <taxon>Kribbellaceae</taxon>
        <taxon>Kribbella</taxon>
    </lineage>
</organism>
<name>A0A4R2IQ87_9ACTN</name>
<accession>A0A4R2IQ87</accession>
<dbReference type="EMBL" id="SLWR01000006">
    <property type="protein sequence ID" value="TCO46852.1"/>
    <property type="molecule type" value="Genomic_DNA"/>
</dbReference>
<keyword evidence="6 9" id="KW-0456">Lyase</keyword>
<comment type="function">
    <text evidence="1 9">Forms oxaloacetate, a four-carbon dicarboxylic acid source for the tricarboxylic acid cycle.</text>
</comment>
<keyword evidence="11" id="KW-0670">Pyruvate</keyword>
<dbReference type="SUPFAM" id="SSF51621">
    <property type="entry name" value="Phosphoenolpyruvate/pyruvate domain"/>
    <property type="match status" value="1"/>
</dbReference>
<dbReference type="GO" id="GO:0008964">
    <property type="term" value="F:phosphoenolpyruvate carboxylase activity"/>
    <property type="evidence" value="ECO:0007669"/>
    <property type="project" value="UniProtKB-UniRule"/>
</dbReference>
<comment type="catalytic activity">
    <reaction evidence="8 9">
        <text>oxaloacetate + phosphate = phosphoenolpyruvate + hydrogencarbonate</text>
        <dbReference type="Rhea" id="RHEA:28370"/>
        <dbReference type="ChEBI" id="CHEBI:16452"/>
        <dbReference type="ChEBI" id="CHEBI:17544"/>
        <dbReference type="ChEBI" id="CHEBI:43474"/>
        <dbReference type="ChEBI" id="CHEBI:58702"/>
        <dbReference type="EC" id="4.1.1.31"/>
    </reaction>
</comment>
<dbReference type="EC" id="4.1.1.31" evidence="3 9"/>
<dbReference type="PANTHER" id="PTHR30523:SF6">
    <property type="entry name" value="PHOSPHOENOLPYRUVATE CARBOXYLASE"/>
    <property type="match status" value="1"/>
</dbReference>
<dbReference type="InterPro" id="IPR021135">
    <property type="entry name" value="PEP_COase"/>
</dbReference>
<comment type="caution">
    <text evidence="11">The sequence shown here is derived from an EMBL/GenBank/DDBJ whole genome shotgun (WGS) entry which is preliminary data.</text>
</comment>
<evidence type="ECO:0000256" key="10">
    <source>
        <dbReference type="PROSITE-ProRule" id="PRU10111"/>
    </source>
</evidence>
<comment type="cofactor">
    <cofactor evidence="9">
        <name>Mg(2+)</name>
        <dbReference type="ChEBI" id="CHEBI:18420"/>
    </cofactor>
</comment>
<evidence type="ECO:0000256" key="2">
    <source>
        <dbReference type="ARBA" id="ARBA00008346"/>
    </source>
</evidence>
<evidence type="ECO:0000256" key="9">
    <source>
        <dbReference type="HAMAP-Rule" id="MF_00595"/>
    </source>
</evidence>
<evidence type="ECO:0000256" key="8">
    <source>
        <dbReference type="ARBA" id="ARBA00048995"/>
    </source>
</evidence>
<reference evidence="11 12" key="1">
    <citation type="journal article" date="2015" name="Stand. Genomic Sci.">
        <title>Genomic Encyclopedia of Bacterial and Archaeal Type Strains, Phase III: the genomes of soil and plant-associated and newly described type strains.</title>
        <authorList>
            <person name="Whitman W.B."/>
            <person name="Woyke T."/>
            <person name="Klenk H.P."/>
            <person name="Zhou Y."/>
            <person name="Lilburn T.G."/>
            <person name="Beck B.J."/>
            <person name="De Vos P."/>
            <person name="Vandamme P."/>
            <person name="Eisen J.A."/>
            <person name="Garrity G."/>
            <person name="Hugenholtz P."/>
            <person name="Kyrpides N.C."/>
        </authorList>
    </citation>
    <scope>NUCLEOTIDE SEQUENCE [LARGE SCALE GENOMIC DNA]</scope>
    <source>
        <strain evidence="11 12">VKM Ac-2541</strain>
    </source>
</reference>
<dbReference type="InterPro" id="IPR022805">
    <property type="entry name" value="PEP_COase_bac/pln-type"/>
</dbReference>
<dbReference type="GO" id="GO:0006107">
    <property type="term" value="P:oxaloacetate metabolic process"/>
    <property type="evidence" value="ECO:0007669"/>
    <property type="project" value="UniProtKB-UniRule"/>
</dbReference>
<dbReference type="GO" id="GO:0000287">
    <property type="term" value="F:magnesium ion binding"/>
    <property type="evidence" value="ECO:0007669"/>
    <property type="project" value="UniProtKB-UniRule"/>
</dbReference>
<feature type="active site" evidence="9">
    <location>
        <position position="540"/>
    </location>
</feature>
<comment type="similarity">
    <text evidence="2 9">Belongs to the PEPCase type 1 family.</text>
</comment>
<dbReference type="PROSITE" id="PS00781">
    <property type="entry name" value="PEPCASE_1"/>
    <property type="match status" value="1"/>
</dbReference>
<dbReference type="RefSeq" id="WP_132150043.1">
    <property type="nucleotide sequence ID" value="NZ_SLWR01000006.1"/>
</dbReference>
<dbReference type="InterPro" id="IPR018129">
    <property type="entry name" value="PEP_COase_Lys_AS"/>
</dbReference>
<evidence type="ECO:0000256" key="6">
    <source>
        <dbReference type="ARBA" id="ARBA00023239"/>
    </source>
</evidence>
<keyword evidence="5 9" id="KW-0460">Magnesium</keyword>
<evidence type="ECO:0000256" key="7">
    <source>
        <dbReference type="ARBA" id="ARBA00023300"/>
    </source>
</evidence>
<dbReference type="PRINTS" id="PR00150">
    <property type="entry name" value="PEPCARBXLASE"/>
</dbReference>
<sequence>MTDTGSETRTRARFEVPEELRADVRLLGEILGKVLVEYAGQPLLDDVEKLRELTIAGDGAAAEQLVASWPHERAEDVARAFTCYFHLTNLSEELHRARVLRERDRAGNAPVVSELAQAVEQISVDSGVQQARALLNGLEFRPVLTAHPTEARRRAVLATIRRISSLLEERGDPRAGDSELAENKRRLIEQVDILWRTSQLRTSRPSPLDEVRSAMAVFEETLFDVVGNVYRRLDDALAGDSAGTKPPVVAPFVRLGSWIGGDRDGNPNVTAAITREAMQIQADHVLRALERATDTLGRALTLDAATTPPSAPVRRILEDARAVNPELIADIETRSPAETHRQLLLLAARRLAATRARDADFGYPKASDFLHELKALQDSLVNAGAPRQAYGELQQLIWQVQSFGFHLAELEVRQHSSVHAKALEEVLGGGELSDQTEEVLATLRVIGQIQQRFGPEACRRYVVSFTRNAGDLAAVYELADAALDGRPIELDVVPLFETGEDLQNSVEVLDNAIQLTRVRHRLTANDRRFEVMLGYSDSAKDVGPVSATLALYDAQARITAWAQRNAIRLTLFHGRGGALGRGGGPANRAVLAQAPGSVAGRFKLTEQGEAIPARYGNAAIAQRHIEQVTAATLLASTPAVEERAAKAAERFAVMEKTLDEAARTAYHRLVKADGFAEWFGRVTPLEELGQLPLGSRPARRGVAVSSLEDLRAIPWVFAWSQARVNAPGWYGLGSALSAVGDVAVLRDANQNWPLFQVMLENAEMSLAKTDRRILGRYLELGDRQDLTQLMLDEHALTTEWVLKVLDQDRLLAGRRVLGRAVELRNPYVDALSYLQLRALGTLRTDDSLDDEQIVRTRRLLLLTVSGVAAGLQNTG</sequence>
<dbReference type="Pfam" id="PF00311">
    <property type="entry name" value="PEPcase"/>
    <property type="match status" value="2"/>
</dbReference>
<dbReference type="Proteomes" id="UP000295573">
    <property type="component" value="Unassembled WGS sequence"/>
</dbReference>
<evidence type="ECO:0000256" key="1">
    <source>
        <dbReference type="ARBA" id="ARBA00003670"/>
    </source>
</evidence>
<comment type="subunit">
    <text evidence="9">Homotetramer.</text>
</comment>
<gene>
    <name evidence="9" type="primary">ppc</name>
    <name evidence="11" type="ORF">EV646_10691</name>
</gene>
<dbReference type="Gene3D" id="1.20.1440.90">
    <property type="entry name" value="Phosphoenolpyruvate/pyruvate domain"/>
    <property type="match status" value="1"/>
</dbReference>
<feature type="active site" evidence="9 10">
    <location>
        <position position="147"/>
    </location>
</feature>
<dbReference type="GO" id="GO:0006099">
    <property type="term" value="P:tricarboxylic acid cycle"/>
    <property type="evidence" value="ECO:0007669"/>
    <property type="project" value="InterPro"/>
</dbReference>
<evidence type="ECO:0000313" key="12">
    <source>
        <dbReference type="Proteomes" id="UP000295573"/>
    </source>
</evidence>
<evidence type="ECO:0000313" key="11">
    <source>
        <dbReference type="EMBL" id="TCO46852.1"/>
    </source>
</evidence>
<dbReference type="AlphaFoldDB" id="A0A4R2IQ87"/>
<evidence type="ECO:0000256" key="3">
    <source>
        <dbReference type="ARBA" id="ARBA00012305"/>
    </source>
</evidence>